<accession>A0A5M4FAU7</accession>
<name>A0A5M4FAU7_9ACTN</name>
<feature type="transmembrane region" description="Helical" evidence="2">
    <location>
        <begin position="88"/>
        <end position="106"/>
    </location>
</feature>
<feature type="transmembrane region" description="Helical" evidence="2">
    <location>
        <begin position="47"/>
        <end position="68"/>
    </location>
</feature>
<dbReference type="OrthoDB" id="193443at2"/>
<organism evidence="3 4">
    <name type="scientific">Aeromicrobium ginsengisoli</name>
    <dbReference type="NCBI Taxonomy" id="363867"/>
    <lineage>
        <taxon>Bacteria</taxon>
        <taxon>Bacillati</taxon>
        <taxon>Actinomycetota</taxon>
        <taxon>Actinomycetes</taxon>
        <taxon>Propionibacteriales</taxon>
        <taxon>Nocardioidaceae</taxon>
        <taxon>Aeromicrobium</taxon>
    </lineage>
</organism>
<dbReference type="EMBL" id="SDPQ02000003">
    <property type="protein sequence ID" value="KAA1395461.1"/>
    <property type="molecule type" value="Genomic_DNA"/>
</dbReference>
<keyword evidence="2" id="KW-0472">Membrane</keyword>
<protein>
    <submittedName>
        <fullName evidence="3">Uncharacterized protein</fullName>
    </submittedName>
</protein>
<dbReference type="RefSeq" id="WP_149690126.1">
    <property type="nucleotide sequence ID" value="NZ_SDPQ02000003.1"/>
</dbReference>
<comment type="caution">
    <text evidence="3">The sequence shown here is derived from an EMBL/GenBank/DDBJ whole genome shotgun (WGS) entry which is preliminary data.</text>
</comment>
<keyword evidence="4" id="KW-1185">Reference proteome</keyword>
<keyword evidence="2" id="KW-0812">Transmembrane</keyword>
<feature type="region of interest" description="Disordered" evidence="1">
    <location>
        <begin position="117"/>
        <end position="137"/>
    </location>
</feature>
<evidence type="ECO:0000256" key="2">
    <source>
        <dbReference type="SAM" id="Phobius"/>
    </source>
</evidence>
<proteinExistence type="predicted"/>
<feature type="compositionally biased region" description="Low complexity" evidence="1">
    <location>
        <begin position="124"/>
        <end position="137"/>
    </location>
</feature>
<gene>
    <name evidence="3" type="ORF">ESP70_014990</name>
</gene>
<dbReference type="AlphaFoldDB" id="A0A5M4FAU7"/>
<dbReference type="Proteomes" id="UP000380867">
    <property type="component" value="Unassembled WGS sequence"/>
</dbReference>
<keyword evidence="2" id="KW-1133">Transmembrane helix</keyword>
<evidence type="ECO:0000313" key="4">
    <source>
        <dbReference type="Proteomes" id="UP000380867"/>
    </source>
</evidence>
<evidence type="ECO:0000256" key="1">
    <source>
        <dbReference type="SAM" id="MobiDB-lite"/>
    </source>
</evidence>
<reference evidence="3" key="1">
    <citation type="submission" date="2019-09" db="EMBL/GenBank/DDBJ databases">
        <authorList>
            <person name="Li J."/>
        </authorList>
    </citation>
    <scope>NUCLEOTIDE SEQUENCE [LARGE SCALE GENOMIC DNA]</scope>
    <source>
        <strain evidence="3">JCM 14732</strain>
    </source>
</reference>
<sequence>MTWTVGTYVAYLLIAVPITVWVASTLSRNGRVFLADVFESSPELADAVNQLLVVGFYLLNLGFVILYVRGGGEVADLTELFEALSVKIGVVMLVLGVIHFVNVMVFSSMRRRSRHDAARTQWMQQTPQPYAPTAPQR</sequence>
<feature type="transmembrane region" description="Helical" evidence="2">
    <location>
        <begin position="6"/>
        <end position="26"/>
    </location>
</feature>
<evidence type="ECO:0000313" key="3">
    <source>
        <dbReference type="EMBL" id="KAA1395461.1"/>
    </source>
</evidence>